<dbReference type="Pfam" id="PF07508">
    <property type="entry name" value="Recombinase"/>
    <property type="match status" value="1"/>
</dbReference>
<dbReference type="InterPro" id="IPR036162">
    <property type="entry name" value="Resolvase-like_N_sf"/>
</dbReference>
<accession>A0A1F6AIC6</accession>
<dbReference type="InterPro" id="IPR006119">
    <property type="entry name" value="Resolv_N"/>
</dbReference>
<evidence type="ECO:0000313" key="5">
    <source>
        <dbReference type="Proteomes" id="UP000178759"/>
    </source>
</evidence>
<dbReference type="Gene3D" id="3.40.50.1390">
    <property type="entry name" value="Resolvase, N-terminal catalytic domain"/>
    <property type="match status" value="1"/>
</dbReference>
<evidence type="ECO:0000313" key="4">
    <source>
        <dbReference type="EMBL" id="OGG24037.1"/>
    </source>
</evidence>
<dbReference type="Pfam" id="PF00239">
    <property type="entry name" value="Resolvase"/>
    <property type="match status" value="1"/>
</dbReference>
<dbReference type="InterPro" id="IPR038109">
    <property type="entry name" value="DNA_bind_recomb_sf"/>
</dbReference>
<dbReference type="GO" id="GO:0003677">
    <property type="term" value="F:DNA binding"/>
    <property type="evidence" value="ECO:0007669"/>
    <property type="project" value="InterPro"/>
</dbReference>
<evidence type="ECO:0008006" key="6">
    <source>
        <dbReference type="Google" id="ProtNLM"/>
    </source>
</evidence>
<dbReference type="SUPFAM" id="SSF53041">
    <property type="entry name" value="Resolvase-like"/>
    <property type="match status" value="1"/>
</dbReference>
<dbReference type="CDD" id="cd00338">
    <property type="entry name" value="Ser_Recombinase"/>
    <property type="match status" value="1"/>
</dbReference>
<dbReference type="SMART" id="SM00857">
    <property type="entry name" value="Resolvase"/>
    <property type="match status" value="1"/>
</dbReference>
<dbReference type="STRING" id="1798392.A3A79_02470"/>
<feature type="domain" description="Resolvase/invertase-type recombinase catalytic" evidence="2">
    <location>
        <begin position="8"/>
        <end position="155"/>
    </location>
</feature>
<dbReference type="Gene3D" id="3.90.1750.20">
    <property type="entry name" value="Putative Large Serine Recombinase, Chain B, Domain 2"/>
    <property type="match status" value="1"/>
</dbReference>
<dbReference type="InterPro" id="IPR050639">
    <property type="entry name" value="SSR_resolvase"/>
</dbReference>
<reference evidence="4 5" key="1">
    <citation type="journal article" date="2016" name="Nat. Commun.">
        <title>Thousands of microbial genomes shed light on interconnected biogeochemical processes in an aquifer system.</title>
        <authorList>
            <person name="Anantharaman K."/>
            <person name="Brown C.T."/>
            <person name="Hug L.A."/>
            <person name="Sharon I."/>
            <person name="Castelle C.J."/>
            <person name="Probst A.J."/>
            <person name="Thomas B.C."/>
            <person name="Singh A."/>
            <person name="Wilkins M.J."/>
            <person name="Karaoz U."/>
            <person name="Brodie E.L."/>
            <person name="Williams K.H."/>
            <person name="Hubbard S.S."/>
            <person name="Banfield J.F."/>
        </authorList>
    </citation>
    <scope>NUCLEOTIDE SEQUENCE [LARGE SCALE GENOMIC DNA]</scope>
</reference>
<dbReference type="PROSITE" id="PS51736">
    <property type="entry name" value="RECOMBINASES_3"/>
    <property type="match status" value="1"/>
</dbReference>
<feature type="coiled-coil region" evidence="1">
    <location>
        <begin position="445"/>
        <end position="479"/>
    </location>
</feature>
<dbReference type="InterPro" id="IPR011109">
    <property type="entry name" value="DNA_bind_recombinase_dom"/>
</dbReference>
<dbReference type="PANTHER" id="PTHR30461:SF23">
    <property type="entry name" value="DNA RECOMBINASE-RELATED"/>
    <property type="match status" value="1"/>
</dbReference>
<proteinExistence type="predicted"/>
<dbReference type="PROSITE" id="PS51737">
    <property type="entry name" value="RECOMBINASE_DNA_BIND"/>
    <property type="match status" value="1"/>
</dbReference>
<organism evidence="4 5">
    <name type="scientific">Candidatus Gottesmanbacteria bacterium RIFCSPLOWO2_01_FULL_43_11b</name>
    <dbReference type="NCBI Taxonomy" id="1798392"/>
    <lineage>
        <taxon>Bacteria</taxon>
        <taxon>Candidatus Gottesmaniibacteriota</taxon>
    </lineage>
</organism>
<dbReference type="Proteomes" id="UP000178759">
    <property type="component" value="Unassembled WGS sequence"/>
</dbReference>
<feature type="domain" description="Recombinase" evidence="3">
    <location>
        <begin position="162"/>
        <end position="281"/>
    </location>
</feature>
<sequence>MDTNISLKYIGYARKSSEDNKERQAASLPEQLYEIERLKTKENLHLVEVLQESKTAHKPGREIFGAMLKRIESGEANAIIVWHPNRLARNPIDAGWVIYLMDEGKLIEVKTPARSFYNTPTDKFMLSLEFGISKKDSDDKSEVVSRGLEKKCRDGWRPGVAPQGYFNDRQTESGFRKVLPDPERLPFIRKMFELFREGTTVMELYLMAKNEWGYRSRQKRRSGGGPLSLSMIYKILSNPFYYGKFEYPEKSGVWWKGSHEPAISEELFNEVQVLLGRRGKYTLQHHEYAFTSLLKCGFCGATITAEEKHQVICTACKWKFSITKKNKDTCTRCDTKIENMRNPTILHYTYYRCKRRTSRLCHQKGVRLDRLEQQIDAKLAEIEISPVFMDWALRQIAAMNESEKDFQEDTVASIKGAHDACRAKLNNLIQLKISPQNTDGSLLSDEQYRSQKSAIETELKGLEQQLGTIDNRMVQAAEDINEAFTFATKVRERFANGDAKLKRRILMDLGSHLTLTDRTLRLDSPPYLFTLKKMKSEAPIIGEMFAPNKESDRIRKMEAKYASIPTLLRGLESHQV</sequence>
<evidence type="ECO:0000256" key="1">
    <source>
        <dbReference type="SAM" id="Coils"/>
    </source>
</evidence>
<dbReference type="GO" id="GO:0000150">
    <property type="term" value="F:DNA strand exchange activity"/>
    <property type="evidence" value="ECO:0007669"/>
    <property type="project" value="InterPro"/>
</dbReference>
<dbReference type="PANTHER" id="PTHR30461">
    <property type="entry name" value="DNA-INVERTASE FROM LAMBDOID PROPHAGE"/>
    <property type="match status" value="1"/>
</dbReference>
<name>A0A1F6AIC6_9BACT</name>
<evidence type="ECO:0000259" key="3">
    <source>
        <dbReference type="PROSITE" id="PS51737"/>
    </source>
</evidence>
<gene>
    <name evidence="4" type="ORF">A3A79_02470</name>
</gene>
<protein>
    <recommendedName>
        <fullName evidence="6">Recombinase domain-containing protein</fullName>
    </recommendedName>
</protein>
<dbReference type="EMBL" id="MFJV01000001">
    <property type="protein sequence ID" value="OGG24037.1"/>
    <property type="molecule type" value="Genomic_DNA"/>
</dbReference>
<keyword evidence="1" id="KW-0175">Coiled coil</keyword>
<evidence type="ECO:0000259" key="2">
    <source>
        <dbReference type="PROSITE" id="PS51736"/>
    </source>
</evidence>
<dbReference type="AlphaFoldDB" id="A0A1F6AIC6"/>
<comment type="caution">
    <text evidence="4">The sequence shown here is derived from an EMBL/GenBank/DDBJ whole genome shotgun (WGS) entry which is preliminary data.</text>
</comment>